<comment type="caution">
    <text evidence="6">The sequence shown here is derived from an EMBL/GenBank/DDBJ whole genome shotgun (WGS) entry which is preliminary data.</text>
</comment>
<evidence type="ECO:0000256" key="3">
    <source>
        <dbReference type="SAM" id="MobiDB-lite"/>
    </source>
</evidence>
<evidence type="ECO:0000256" key="1">
    <source>
        <dbReference type="ARBA" id="ARBA00010758"/>
    </source>
</evidence>
<evidence type="ECO:0000259" key="5">
    <source>
        <dbReference type="SMART" id="SM00198"/>
    </source>
</evidence>
<feature type="domain" description="SCP" evidence="5">
    <location>
        <begin position="379"/>
        <end position="507"/>
    </location>
</feature>
<protein>
    <recommendedName>
        <fullName evidence="5">SCP domain-containing protein</fullName>
    </recommendedName>
</protein>
<feature type="signal peptide" evidence="4">
    <location>
        <begin position="1"/>
        <end position="17"/>
    </location>
</feature>
<dbReference type="GO" id="GO:0005764">
    <property type="term" value="C:lysosome"/>
    <property type="evidence" value="ECO:0007669"/>
    <property type="project" value="TreeGrafter"/>
</dbReference>
<reference evidence="6" key="1">
    <citation type="submission" date="2021-02" db="EMBL/GenBank/DDBJ databases">
        <authorList>
            <person name="Nowell W R."/>
        </authorList>
    </citation>
    <scope>NUCLEOTIDE SEQUENCE</scope>
</reference>
<dbReference type="InterPro" id="IPR014044">
    <property type="entry name" value="CAP_dom"/>
</dbReference>
<sequence>MNVLLFMIAILVNTNQAVTYRPVVLMHGILATADDMYELGGWLNSSFPGIYVVSIEIGNGYDDSLLLPMNKQVELFCANILADKHLSEGFNMLGISQGSLIVRAAVERCSLPVYNLITMVGIHQGLFGDALFKLLPVRFWELISKYAYEDFVQNTISVAGFWRDPFQLEKYIDGSHFLPDINNERKIRNETYRTNMLKLNAFVMVYSDKDEILTPPQSGWFLGYASESLVPETWNQSRQYTEDLIGMQTLRELGKLHMFTCHTHHEDTEHAPNKEFFFQNILSFFNNTLPIESNLNQNEHAIEIDPPSIPVHNGTGECFLFLRFRINILLIILPDTSRDNEGADHDSYPLRNNGRGSHEANSQNYAAETNGTHGIPIDEFEQIILDQHNKYRRQMCANDLEEDDDLHEKAHKRAHTLANGQDIQLSDDFSENVYILDTADPSKITGEIIVKAWYDEYHQYNVKNESSAIHFSQLVWKNCKKLGVGHAYTGHTLYIVAFYKPPGNIRGQFDINVGCNSSNEQNPAKR</sequence>
<dbReference type="AlphaFoldDB" id="A0A816MUS4"/>
<evidence type="ECO:0000256" key="4">
    <source>
        <dbReference type="SAM" id="SignalP"/>
    </source>
</evidence>
<dbReference type="EMBL" id="CAJNRF010001208">
    <property type="protein sequence ID" value="CAF2001354.1"/>
    <property type="molecule type" value="Genomic_DNA"/>
</dbReference>
<evidence type="ECO:0000313" key="6">
    <source>
        <dbReference type="EMBL" id="CAF2001354.1"/>
    </source>
</evidence>
<dbReference type="Gene3D" id="3.40.33.10">
    <property type="entry name" value="CAP"/>
    <property type="match status" value="1"/>
</dbReference>
<evidence type="ECO:0000313" key="7">
    <source>
        <dbReference type="Proteomes" id="UP000663856"/>
    </source>
</evidence>
<feature type="chain" id="PRO_5032332330" description="SCP domain-containing protein" evidence="4">
    <location>
        <begin position="18"/>
        <end position="526"/>
    </location>
</feature>
<proteinExistence type="inferred from homology"/>
<dbReference type="GO" id="GO:0016790">
    <property type="term" value="F:thiolester hydrolase activity"/>
    <property type="evidence" value="ECO:0007669"/>
    <property type="project" value="TreeGrafter"/>
</dbReference>
<dbReference type="InterPro" id="IPR035940">
    <property type="entry name" value="CAP_sf"/>
</dbReference>
<name>A0A816MUS4_9BILA</name>
<gene>
    <name evidence="6" type="ORF">WKI299_LOCUS4781</name>
</gene>
<dbReference type="PANTHER" id="PTHR11247:SF67">
    <property type="entry name" value="PALMITOYL-PROTEIN THIOESTERASE 3"/>
    <property type="match status" value="1"/>
</dbReference>
<feature type="region of interest" description="Disordered" evidence="3">
    <location>
        <begin position="341"/>
        <end position="361"/>
    </location>
</feature>
<accession>A0A816MUS4</accession>
<keyword evidence="4" id="KW-0732">Signal</keyword>
<dbReference type="SMART" id="SM00198">
    <property type="entry name" value="SCP"/>
    <property type="match status" value="1"/>
</dbReference>
<evidence type="ECO:0000256" key="2">
    <source>
        <dbReference type="ARBA" id="ARBA00022801"/>
    </source>
</evidence>
<dbReference type="PANTHER" id="PTHR11247">
    <property type="entry name" value="PALMITOYL-PROTEIN THIOESTERASE/DOLICHYLDIPHOSPHATASE 1"/>
    <property type="match status" value="1"/>
</dbReference>
<organism evidence="6 7">
    <name type="scientific">Rotaria magnacalcarata</name>
    <dbReference type="NCBI Taxonomy" id="392030"/>
    <lineage>
        <taxon>Eukaryota</taxon>
        <taxon>Metazoa</taxon>
        <taxon>Spiralia</taxon>
        <taxon>Gnathifera</taxon>
        <taxon>Rotifera</taxon>
        <taxon>Eurotatoria</taxon>
        <taxon>Bdelloidea</taxon>
        <taxon>Philodinida</taxon>
        <taxon>Philodinidae</taxon>
        <taxon>Rotaria</taxon>
    </lineage>
</organism>
<keyword evidence="2" id="KW-0378">Hydrolase</keyword>
<dbReference type="InterPro" id="IPR029058">
    <property type="entry name" value="AB_hydrolase_fold"/>
</dbReference>
<dbReference type="SUPFAM" id="SSF53474">
    <property type="entry name" value="alpha/beta-Hydrolases"/>
    <property type="match status" value="1"/>
</dbReference>
<dbReference type="Pfam" id="PF00188">
    <property type="entry name" value="CAP"/>
    <property type="match status" value="1"/>
</dbReference>
<dbReference type="Pfam" id="PF02089">
    <property type="entry name" value="Palm_thioest"/>
    <property type="match status" value="1"/>
</dbReference>
<dbReference type="SUPFAM" id="SSF55797">
    <property type="entry name" value="PR-1-like"/>
    <property type="match status" value="1"/>
</dbReference>
<comment type="similarity">
    <text evidence="1">Belongs to the palmitoyl-protein thioesterase family.</text>
</comment>
<dbReference type="Gene3D" id="3.40.50.1820">
    <property type="entry name" value="alpha/beta hydrolase"/>
    <property type="match status" value="1"/>
</dbReference>
<dbReference type="Proteomes" id="UP000663856">
    <property type="component" value="Unassembled WGS sequence"/>
</dbReference>